<evidence type="ECO:0000313" key="2">
    <source>
        <dbReference type="Proteomes" id="UP000767392"/>
    </source>
</evidence>
<dbReference type="Proteomes" id="UP000767392">
    <property type="component" value="Unassembled WGS sequence"/>
</dbReference>
<accession>A0ABY2YRU0</accession>
<dbReference type="RefSeq" id="WP_105988486.1">
    <property type="nucleotide sequence ID" value="NZ_POST01000008.1"/>
</dbReference>
<reference evidence="1 2" key="1">
    <citation type="submission" date="2018-08" db="EMBL/GenBank/DDBJ databases">
        <title>Comparative genomics of wild bee and flower associated Lactobacillus reveals potential adaptation to the bee host.</title>
        <authorList>
            <person name="Vuong H.Q."/>
            <person name="Mcfrederick Q.S."/>
        </authorList>
    </citation>
    <scope>NUCLEOTIDE SEQUENCE [LARGE SCALE GENOMIC DNA]</scope>
    <source>
        <strain evidence="1 2">HV_04</strain>
    </source>
</reference>
<dbReference type="Pfam" id="PF07751">
    <property type="entry name" value="Abi_2"/>
    <property type="match status" value="1"/>
</dbReference>
<dbReference type="InterPro" id="IPR011664">
    <property type="entry name" value="Abi_system_AbiD/AbiF-like"/>
</dbReference>
<organism evidence="1 2">
    <name type="scientific">Apilactobacillus timberlakei</name>
    <dbReference type="NCBI Taxonomy" id="2008380"/>
    <lineage>
        <taxon>Bacteria</taxon>
        <taxon>Bacillati</taxon>
        <taxon>Bacillota</taxon>
        <taxon>Bacilli</taxon>
        <taxon>Lactobacillales</taxon>
        <taxon>Lactobacillaceae</taxon>
        <taxon>Apilactobacillus</taxon>
    </lineage>
</organism>
<evidence type="ECO:0008006" key="3">
    <source>
        <dbReference type="Google" id="ProtNLM"/>
    </source>
</evidence>
<name>A0ABY2YRU0_9LACO</name>
<protein>
    <recommendedName>
        <fullName evidence="3">Abortive infection bacteriophage resistance protein</fullName>
    </recommendedName>
</protein>
<dbReference type="EMBL" id="QUAM01000009">
    <property type="protein sequence ID" value="TPR12296.1"/>
    <property type="molecule type" value="Genomic_DNA"/>
</dbReference>
<gene>
    <name evidence="1" type="ORF">DY048_07820</name>
</gene>
<sequence length="325" mass="38223">MNKKLKQLSTEQLLDLFKDRGMNDCLKNDRNITLLNNIGYYELKRYSYKYYNDSKEIYNNISFESLLNRYYCDKKLRNSILDAIEDIELALNSHISKIIGAATIPESSLGYLNFSDWCENNKYNKYLNKTMNDNIIQCEKDKFLNSLERKSKKSSLPDIRSYFENNSSSYPPVWMMVNVLNLGDSIHIFKLMDIKHKIAVANEFNCSVKKLDSWLMCLNLIRNICCHNEDLIDLELKNHPKIPKDYKKYLFNYIIKDKNCNNKNIVTDRIALVIVIIVTLMKNVNPYYEFNDINEKLSNFVKTDQDAKTYGFKNINSLNTILNNC</sequence>
<comment type="caution">
    <text evidence="1">The sequence shown here is derived from an EMBL/GenBank/DDBJ whole genome shotgun (WGS) entry which is preliminary data.</text>
</comment>
<keyword evidence="2" id="KW-1185">Reference proteome</keyword>
<evidence type="ECO:0000313" key="1">
    <source>
        <dbReference type="EMBL" id="TPR12296.1"/>
    </source>
</evidence>
<proteinExistence type="predicted"/>